<name>A0A196SEQ7_BLAHN</name>
<dbReference type="EMBL" id="LXWW01000228">
    <property type="protein sequence ID" value="OAO14622.1"/>
    <property type="molecule type" value="Genomic_DNA"/>
</dbReference>
<feature type="region of interest" description="Disordered" evidence="1">
    <location>
        <begin position="1"/>
        <end position="20"/>
    </location>
</feature>
<feature type="compositionally biased region" description="Polar residues" evidence="1">
    <location>
        <begin position="1"/>
        <end position="17"/>
    </location>
</feature>
<comment type="caution">
    <text evidence="2">The sequence shown here is derived from an EMBL/GenBank/DDBJ whole genome shotgun (WGS) entry which is preliminary data.</text>
</comment>
<organism evidence="2 3">
    <name type="scientific">Blastocystis sp. subtype 1 (strain ATCC 50177 / NandII)</name>
    <dbReference type="NCBI Taxonomy" id="478820"/>
    <lineage>
        <taxon>Eukaryota</taxon>
        <taxon>Sar</taxon>
        <taxon>Stramenopiles</taxon>
        <taxon>Bigyra</taxon>
        <taxon>Opalozoa</taxon>
        <taxon>Opalinata</taxon>
        <taxon>Blastocystidae</taxon>
        <taxon>Blastocystis</taxon>
    </lineage>
</organism>
<proteinExistence type="predicted"/>
<reference evidence="2 3" key="1">
    <citation type="submission" date="2016-05" db="EMBL/GenBank/DDBJ databases">
        <title>Nuclear genome of Blastocystis sp. subtype 1 NandII.</title>
        <authorList>
            <person name="Gentekaki E."/>
            <person name="Curtis B."/>
            <person name="Stairs C."/>
            <person name="Eme L."/>
            <person name="Herman E."/>
            <person name="Klimes V."/>
            <person name="Arias M.C."/>
            <person name="Elias M."/>
            <person name="Hilliou F."/>
            <person name="Klute M."/>
            <person name="Malik S.-B."/>
            <person name="Pightling A."/>
            <person name="Rachubinski R."/>
            <person name="Salas D."/>
            <person name="Schlacht A."/>
            <person name="Suga H."/>
            <person name="Archibald J."/>
            <person name="Ball S.G."/>
            <person name="Clark G."/>
            <person name="Dacks J."/>
            <person name="Van Der Giezen M."/>
            <person name="Tsaousis A."/>
            <person name="Roger A."/>
        </authorList>
    </citation>
    <scope>NUCLEOTIDE SEQUENCE [LARGE SCALE GENOMIC DNA]</scope>
    <source>
        <strain evidence="3">ATCC 50177 / NandII</strain>
    </source>
</reference>
<accession>A0A196SEQ7</accession>
<protein>
    <submittedName>
        <fullName evidence="2">Uncharacterized protein</fullName>
    </submittedName>
</protein>
<evidence type="ECO:0000313" key="2">
    <source>
        <dbReference type="EMBL" id="OAO14622.1"/>
    </source>
</evidence>
<evidence type="ECO:0000313" key="3">
    <source>
        <dbReference type="Proteomes" id="UP000078348"/>
    </source>
</evidence>
<gene>
    <name evidence="2" type="ORF">AV274_3665</name>
</gene>
<keyword evidence="3" id="KW-1185">Reference proteome</keyword>
<sequence length="104" mass="12188">MNAAMSNKQMGPSATSRTMDRRAMMKYLARPPVIPITNQRARFEDRQMQYFFDKRMQEVTERYGKDIHIVACPPSTGERIHKSSTPFSEVMKEAEERFEKESTH</sequence>
<evidence type="ECO:0000256" key="1">
    <source>
        <dbReference type="SAM" id="MobiDB-lite"/>
    </source>
</evidence>
<dbReference type="AlphaFoldDB" id="A0A196SEQ7"/>
<dbReference type="Proteomes" id="UP000078348">
    <property type="component" value="Unassembled WGS sequence"/>
</dbReference>